<keyword evidence="2" id="KW-0175">Coiled coil</keyword>
<dbReference type="Pfam" id="PF02583">
    <property type="entry name" value="Trns_repr_metal"/>
    <property type="match status" value="1"/>
</dbReference>
<dbReference type="InterPro" id="IPR038390">
    <property type="entry name" value="Metal_Tscrpt_repr_sf"/>
</dbReference>
<dbReference type="PANTHER" id="PTHR33677">
    <property type="entry name" value="TRANSCRIPTIONAL REPRESSOR FRMR-RELATED"/>
    <property type="match status" value="1"/>
</dbReference>
<keyword evidence="4" id="KW-1185">Reference proteome</keyword>
<dbReference type="Proteomes" id="UP001374803">
    <property type="component" value="Chromosome"/>
</dbReference>
<organism evidence="3 4">
    <name type="scientific">Pendulispora rubella</name>
    <dbReference type="NCBI Taxonomy" id="2741070"/>
    <lineage>
        <taxon>Bacteria</taxon>
        <taxon>Pseudomonadati</taxon>
        <taxon>Myxococcota</taxon>
        <taxon>Myxococcia</taxon>
        <taxon>Myxococcales</taxon>
        <taxon>Sorangiineae</taxon>
        <taxon>Pendulisporaceae</taxon>
        <taxon>Pendulispora</taxon>
    </lineage>
</organism>
<evidence type="ECO:0000256" key="1">
    <source>
        <dbReference type="ARBA" id="ARBA00005260"/>
    </source>
</evidence>
<evidence type="ECO:0000256" key="2">
    <source>
        <dbReference type="SAM" id="Coils"/>
    </source>
</evidence>
<accession>A0ABZ2LLE1</accession>
<dbReference type="InterPro" id="IPR003735">
    <property type="entry name" value="Metal_Tscrpt_repr"/>
</dbReference>
<dbReference type="Gene3D" id="1.20.58.1000">
    <property type="entry name" value="Metal-sensitive repressor, helix protomer"/>
    <property type="match status" value="1"/>
</dbReference>
<sequence>MAHTARNKVKLLQRVRRIKGQIEAVERALEEERECGEVMQLLAACRGAIGSLTAEVLEGHVRSHMVDPDGKNAKSRAARELIDVVKTYMR</sequence>
<evidence type="ECO:0000313" key="4">
    <source>
        <dbReference type="Proteomes" id="UP001374803"/>
    </source>
</evidence>
<dbReference type="PANTHER" id="PTHR33677:SF5">
    <property type="entry name" value="TRANSCRIPTIONAL REPRESSOR FRMR"/>
    <property type="match status" value="1"/>
</dbReference>
<protein>
    <submittedName>
        <fullName evidence="3">Metal/formaldehyde-sensitive transcriptional repressor</fullName>
    </submittedName>
</protein>
<dbReference type="RefSeq" id="WP_394839634.1">
    <property type="nucleotide sequence ID" value="NZ_CP089929.1"/>
</dbReference>
<dbReference type="EMBL" id="CP089983">
    <property type="protein sequence ID" value="WXB09960.1"/>
    <property type="molecule type" value="Genomic_DNA"/>
</dbReference>
<dbReference type="CDD" id="cd10153">
    <property type="entry name" value="RcnR-FrmR-like_DUF156"/>
    <property type="match status" value="1"/>
</dbReference>
<name>A0ABZ2LLE1_9BACT</name>
<comment type="similarity">
    <text evidence="1">Belongs to the FrmR/RcnR family.</text>
</comment>
<reference evidence="3" key="1">
    <citation type="submission" date="2021-12" db="EMBL/GenBank/DDBJ databases">
        <title>Discovery of the Pendulisporaceae a myxobacterial family with distinct sporulation behavior and unique specialized metabolism.</title>
        <authorList>
            <person name="Garcia R."/>
            <person name="Popoff A."/>
            <person name="Bader C.D."/>
            <person name="Loehr J."/>
            <person name="Walesch S."/>
            <person name="Walt C."/>
            <person name="Boldt J."/>
            <person name="Bunk B."/>
            <person name="Haeckl F.J.F.P.J."/>
            <person name="Gunesch A.P."/>
            <person name="Birkelbach J."/>
            <person name="Nuebel U."/>
            <person name="Pietschmann T."/>
            <person name="Bach T."/>
            <person name="Mueller R."/>
        </authorList>
    </citation>
    <scope>NUCLEOTIDE SEQUENCE</scope>
    <source>
        <strain evidence="3">MSr11367</strain>
    </source>
</reference>
<feature type="coiled-coil region" evidence="2">
    <location>
        <begin position="8"/>
        <end position="35"/>
    </location>
</feature>
<proteinExistence type="inferred from homology"/>
<gene>
    <name evidence="3" type="ORF">LVJ94_22370</name>
</gene>
<evidence type="ECO:0000313" key="3">
    <source>
        <dbReference type="EMBL" id="WXB09960.1"/>
    </source>
</evidence>